<keyword evidence="8" id="KW-1185">Reference proteome</keyword>
<evidence type="ECO:0000313" key="7">
    <source>
        <dbReference type="EMBL" id="VVD03307.1"/>
    </source>
</evidence>
<feature type="domain" description="UBR-type" evidence="6">
    <location>
        <begin position="49"/>
        <end position="125"/>
    </location>
</feature>
<dbReference type="PROSITE" id="PS51157">
    <property type="entry name" value="ZF_UBR"/>
    <property type="match status" value="1"/>
</dbReference>
<keyword evidence="1" id="KW-0479">Metal-binding</keyword>
<sequence>MESNGDISLEDAEMNEQEGEKVVTMIDVLQEQAEFEEDANAVLGASDDKECTYNKGYIKRQAVYACMTCCAEAKNDPSKRAGVCLACCLTCHENHELVELYTKRNFRCDCGNQKFNSYPCQLTPNKKDLNEENNYNQNFSGVYCVCHRPYPDPESSIDDEMIQCIVCEDWLHVSHLEATVPGNDIYSEMICKRCMEKNSFLHDYSDLAVNNETDFVDVVNKSDLISSVCNEESNNIPKENSTMIGEDIALNNSKLNTDSEAETEEYKNDTTNLQNINHECEELPHQTNNIICESQKADQMEDEPDKDLFEAQNNDNMSKVRDKTLLETHNTDKIEKESDKDLPGIQKTCRVDGIDQIMETDKVLPKNQNTDKIEEVTHKVVPENQNTDKIDLNKDGIDQITHETQNTDKIQEENDKVLLQTHCADKIDEEKSKEPVGEDKIHNELIKTIPEIKGEDKLQDDNKMSLELQVDVNINKDVNNAINDTNSINESMNNTKDENISTLTTNNISSELEDPSLKIIDDKDVNDPHPLDIQKELLTEETPNKEEVQCSKLENNTIVMDSKSEQCEKQPMSIEEIEKMEEDNLLKDPEDHDMTMDIGSKKNENSGEIQANNIPNMLSTKSSDEAPEKSEGTPNNIEVNEKELEETPQNIDNKTVIEDKSGIMDGCSLVNPTDSSKIDDVSETNQKNDSKRKIEDSEDGLTIKKSKLNCVRPNGVKMKYKGATFWPSNFRQKLCTCSECISMYKDLSVLFLIDLEDTVTAYENLGKEKSNGRPSTQYEKGLEALSSLDRVQQINALTEYNKMRDKLLNFLKSFKERKEVVKEEDIKAFFAGMKPKREPDGVYFCR</sequence>
<dbReference type="InterPro" id="IPR047506">
    <property type="entry name" value="UBR7-like_UBR-box"/>
</dbReference>
<evidence type="ECO:0000313" key="8">
    <source>
        <dbReference type="Proteomes" id="UP000324832"/>
    </source>
</evidence>
<feature type="compositionally biased region" description="Basic and acidic residues" evidence="5">
    <location>
        <begin position="588"/>
        <end position="605"/>
    </location>
</feature>
<accession>A0A5E4R1I4</accession>
<dbReference type="GO" id="GO:0005737">
    <property type="term" value="C:cytoplasm"/>
    <property type="evidence" value="ECO:0007669"/>
    <property type="project" value="TreeGrafter"/>
</dbReference>
<feature type="compositionally biased region" description="Basic and acidic residues" evidence="5">
    <location>
        <begin position="676"/>
        <end position="695"/>
    </location>
</feature>
<keyword evidence="2" id="KW-0863">Zinc-finger</keyword>
<dbReference type="PANTHER" id="PTHR13513">
    <property type="entry name" value="E3 UBIQUITIN-PROTEIN LIGASE UBR7"/>
    <property type="match status" value="1"/>
</dbReference>
<evidence type="ECO:0000256" key="2">
    <source>
        <dbReference type="ARBA" id="ARBA00022771"/>
    </source>
</evidence>
<feature type="compositionally biased region" description="Basic and acidic residues" evidence="5">
    <location>
        <begin position="622"/>
        <end position="631"/>
    </location>
</feature>
<dbReference type="Proteomes" id="UP000324832">
    <property type="component" value="Unassembled WGS sequence"/>
</dbReference>
<dbReference type="InterPro" id="IPR013083">
    <property type="entry name" value="Znf_RING/FYVE/PHD"/>
</dbReference>
<keyword evidence="3" id="KW-0862">Zinc</keyword>
<evidence type="ECO:0000256" key="3">
    <source>
        <dbReference type="ARBA" id="ARBA00022833"/>
    </source>
</evidence>
<dbReference type="AlphaFoldDB" id="A0A5E4R1I4"/>
<feature type="compositionally biased region" description="Polar residues" evidence="5">
    <location>
        <begin position="606"/>
        <end position="621"/>
    </location>
</feature>
<dbReference type="Pfam" id="PF02207">
    <property type="entry name" value="zf-UBR"/>
    <property type="match status" value="1"/>
</dbReference>
<feature type="region of interest" description="Disordered" evidence="5">
    <location>
        <begin position="588"/>
        <end position="654"/>
    </location>
</feature>
<reference evidence="7 8" key="1">
    <citation type="submission" date="2017-07" db="EMBL/GenBank/DDBJ databases">
        <authorList>
            <person name="Talla V."/>
            <person name="Backstrom N."/>
        </authorList>
    </citation>
    <scope>NUCLEOTIDE SEQUENCE [LARGE SCALE GENOMIC DNA]</scope>
</reference>
<dbReference type="InterPro" id="IPR040204">
    <property type="entry name" value="UBR7"/>
</dbReference>
<dbReference type="CDD" id="cd15542">
    <property type="entry name" value="PHD_UBR7"/>
    <property type="match status" value="1"/>
</dbReference>
<dbReference type="EMBL" id="FZQP02006666">
    <property type="protein sequence ID" value="VVD03307.1"/>
    <property type="molecule type" value="Genomic_DNA"/>
</dbReference>
<dbReference type="InterPro" id="IPR011011">
    <property type="entry name" value="Znf_FYVE_PHD"/>
</dbReference>
<feature type="region of interest" description="Disordered" evidence="5">
    <location>
        <begin position="670"/>
        <end position="698"/>
    </location>
</feature>
<dbReference type="Gene3D" id="3.30.40.10">
    <property type="entry name" value="Zinc/RING finger domain, C3HC4 (zinc finger)"/>
    <property type="match status" value="1"/>
</dbReference>
<dbReference type="CDD" id="cd19677">
    <property type="entry name" value="UBR-box_UBR7"/>
    <property type="match status" value="1"/>
</dbReference>
<evidence type="ECO:0000256" key="5">
    <source>
        <dbReference type="SAM" id="MobiDB-lite"/>
    </source>
</evidence>
<feature type="zinc finger region" description="UBR-type" evidence="4">
    <location>
        <begin position="49"/>
        <end position="125"/>
    </location>
</feature>
<name>A0A5E4R1I4_9NEOP</name>
<protein>
    <recommendedName>
        <fullName evidence="6">UBR-type domain-containing protein</fullName>
    </recommendedName>
</protein>
<proteinExistence type="predicted"/>
<dbReference type="SMART" id="SM00396">
    <property type="entry name" value="ZnF_UBR1"/>
    <property type="match status" value="1"/>
</dbReference>
<evidence type="ECO:0000259" key="6">
    <source>
        <dbReference type="PROSITE" id="PS51157"/>
    </source>
</evidence>
<dbReference type="GO" id="GO:0008270">
    <property type="term" value="F:zinc ion binding"/>
    <property type="evidence" value="ECO:0007669"/>
    <property type="project" value="UniProtKB-KW"/>
</dbReference>
<dbReference type="GO" id="GO:0061630">
    <property type="term" value="F:ubiquitin protein ligase activity"/>
    <property type="evidence" value="ECO:0007669"/>
    <property type="project" value="InterPro"/>
</dbReference>
<dbReference type="InterPro" id="IPR003126">
    <property type="entry name" value="Znf_UBR"/>
</dbReference>
<gene>
    <name evidence="7" type="ORF">LSINAPIS_LOCUS13325</name>
</gene>
<dbReference type="PANTHER" id="PTHR13513:SF9">
    <property type="entry name" value="E3 UBIQUITIN-PROTEIN LIGASE UBR7-RELATED"/>
    <property type="match status" value="1"/>
</dbReference>
<evidence type="ECO:0000256" key="4">
    <source>
        <dbReference type="PROSITE-ProRule" id="PRU00508"/>
    </source>
</evidence>
<dbReference type="SUPFAM" id="SSF57903">
    <property type="entry name" value="FYVE/PHD zinc finger"/>
    <property type="match status" value="1"/>
</dbReference>
<organism evidence="7 8">
    <name type="scientific">Leptidea sinapis</name>
    <dbReference type="NCBI Taxonomy" id="189913"/>
    <lineage>
        <taxon>Eukaryota</taxon>
        <taxon>Metazoa</taxon>
        <taxon>Ecdysozoa</taxon>
        <taxon>Arthropoda</taxon>
        <taxon>Hexapoda</taxon>
        <taxon>Insecta</taxon>
        <taxon>Pterygota</taxon>
        <taxon>Neoptera</taxon>
        <taxon>Endopterygota</taxon>
        <taxon>Lepidoptera</taxon>
        <taxon>Glossata</taxon>
        <taxon>Ditrysia</taxon>
        <taxon>Papilionoidea</taxon>
        <taxon>Pieridae</taxon>
        <taxon>Dismorphiinae</taxon>
        <taxon>Leptidea</taxon>
    </lineage>
</organism>
<evidence type="ECO:0000256" key="1">
    <source>
        <dbReference type="ARBA" id="ARBA00022723"/>
    </source>
</evidence>